<evidence type="ECO:0000256" key="10">
    <source>
        <dbReference type="SAM" id="Phobius"/>
    </source>
</evidence>
<dbReference type="Proteomes" id="UP001153069">
    <property type="component" value="Unassembled WGS sequence"/>
</dbReference>
<evidence type="ECO:0000256" key="7">
    <source>
        <dbReference type="ARBA" id="ARBA00023180"/>
    </source>
</evidence>
<comment type="subcellular location">
    <subcellularLocation>
        <location evidence="1">Membrane</location>
        <topology evidence="1">Multi-pass membrane protein</topology>
    </subcellularLocation>
</comment>
<dbReference type="Gene3D" id="3.40.50.2300">
    <property type="match status" value="2"/>
</dbReference>
<keyword evidence="2 10" id="KW-0812">Transmembrane</keyword>
<keyword evidence="5 10" id="KW-0472">Membrane</keyword>
<dbReference type="EMBL" id="CAICTM010000026">
    <property type="protein sequence ID" value="CAB9497798.1"/>
    <property type="molecule type" value="Genomic_DNA"/>
</dbReference>
<dbReference type="OrthoDB" id="48782at2759"/>
<dbReference type="AlphaFoldDB" id="A0A9N8H0S3"/>
<feature type="transmembrane region" description="Helical" evidence="10">
    <location>
        <begin position="708"/>
        <end position="730"/>
    </location>
</feature>
<name>A0A9N8H0S3_9STRA</name>
<organism evidence="14 15">
    <name type="scientific">Seminavis robusta</name>
    <dbReference type="NCBI Taxonomy" id="568900"/>
    <lineage>
        <taxon>Eukaryota</taxon>
        <taxon>Sar</taxon>
        <taxon>Stramenopiles</taxon>
        <taxon>Ochrophyta</taxon>
        <taxon>Bacillariophyta</taxon>
        <taxon>Bacillariophyceae</taxon>
        <taxon>Bacillariophycidae</taxon>
        <taxon>Naviculales</taxon>
        <taxon>Naviculaceae</taxon>
        <taxon>Seminavis</taxon>
    </lineage>
</organism>
<keyword evidence="4" id="KW-0297">G-protein coupled receptor</keyword>
<evidence type="ECO:0000256" key="4">
    <source>
        <dbReference type="ARBA" id="ARBA00023040"/>
    </source>
</evidence>
<sequence length="806" mass="88775">MLVFRSSLLLLAVFCILILDGTASIGVNLSLLVAVPLTNDNFPVPDPGWIQLASALLAVDHFNARDSSVVAELKQYDACPIRFDTNNITVMDTGTHLTLPKLAPIESLDAIAGPFHEMPALELSVIANTLEIPIVAHKAFDNSLANRFPYFSQVSADSSAEMAFLVRYLEHVGRTNYIAVLYSSTSASAMQKVDILRVLLLGMDHVRTFPYRSKSTTTTARNSGLADSSVRHALERVLETGFRTIVWISDDMKWDAMDVHEAASDLELDQGRHLWIVMGGVSELSCYDQMQLLNHSHATFGRRHYYLNGAAFLNPHDAFAIGGGQKFQTAFFQQNHSFVERLEALTPIQDYYNAWSHKSNNNTQEEVTLATILHQIQSWWVGSAYLYDAVMAIGIGACEAAAAVPSNTSIKGELHLQGIRSVNFTGATGRIAFGSAELGSRQGDTIPFAVINLLPPGNESLVEISEILDPSTGEFIEIVPFVYADGTTNPPMLLRDTPDQNYLSDGVRMFGLSLMTMDLVIVALSAIWVFCYRHNSVLIAAQPVFLYALCVGCAVNCSAIWFNSVDEGQGFTEEVLNKACLTSVWLGSVGSWIIFGTLFTKLWRVNRLMVQKASHISIWIVVGPAFVFSLVFVGVLTHWTLTTDYGWERTEIDPIPIFLTARMAYKTIGVDDLYSEAKWVLIFLLVQIQVTFVGAPVQYILSSTSRDGFFLGTSLLYWSVPVTAMGLIVFPKVLTVRRTQQAASNETDETQQQRRQSLSRLTGEVVVSPSVSTSTVGRRGETAATNHDVSSLSLTSGPRIQIVTFD</sequence>
<evidence type="ECO:0000256" key="6">
    <source>
        <dbReference type="ARBA" id="ARBA00023170"/>
    </source>
</evidence>
<keyword evidence="6 14" id="KW-0675">Receptor</keyword>
<keyword evidence="3 10" id="KW-1133">Transmembrane helix</keyword>
<dbReference type="SUPFAM" id="SSF53822">
    <property type="entry name" value="Periplasmic binding protein-like I"/>
    <property type="match status" value="1"/>
</dbReference>
<feature type="transmembrane region" description="Helical" evidence="10">
    <location>
        <begin position="509"/>
        <end position="532"/>
    </location>
</feature>
<evidence type="ECO:0000256" key="3">
    <source>
        <dbReference type="ARBA" id="ARBA00022989"/>
    </source>
</evidence>
<keyword evidence="8" id="KW-0807">Transducer</keyword>
<dbReference type="Pfam" id="PF01094">
    <property type="entry name" value="ANF_receptor"/>
    <property type="match status" value="1"/>
</dbReference>
<proteinExistence type="predicted"/>
<keyword evidence="7" id="KW-0325">Glycoprotein</keyword>
<evidence type="ECO:0000259" key="13">
    <source>
        <dbReference type="Pfam" id="PF01094"/>
    </source>
</evidence>
<dbReference type="InterPro" id="IPR001828">
    <property type="entry name" value="ANF_lig-bd_rcpt"/>
</dbReference>
<feature type="domain" description="Receptor ligand binding region" evidence="13">
    <location>
        <begin position="54"/>
        <end position="435"/>
    </location>
</feature>
<dbReference type="GO" id="GO:0004965">
    <property type="term" value="F:G protein-coupled GABA receptor activity"/>
    <property type="evidence" value="ECO:0007669"/>
    <property type="project" value="InterPro"/>
</dbReference>
<accession>A0A9N8H0S3</accession>
<feature type="transmembrane region" description="Helical" evidence="10">
    <location>
        <begin position="544"/>
        <end position="564"/>
    </location>
</feature>
<dbReference type="InterPro" id="IPR028082">
    <property type="entry name" value="Peripla_BP_I"/>
</dbReference>
<evidence type="ECO:0000256" key="1">
    <source>
        <dbReference type="ARBA" id="ARBA00004141"/>
    </source>
</evidence>
<feature type="signal peptide" evidence="11">
    <location>
        <begin position="1"/>
        <end position="23"/>
    </location>
</feature>
<gene>
    <name evidence="14" type="ORF">SEMRO_26_G017410.1</name>
</gene>
<feature type="transmembrane region" description="Helical" evidence="10">
    <location>
        <begin position="616"/>
        <end position="639"/>
    </location>
</feature>
<evidence type="ECO:0000313" key="14">
    <source>
        <dbReference type="EMBL" id="CAB9497798.1"/>
    </source>
</evidence>
<dbReference type="PANTHER" id="PTHR10519:SF20">
    <property type="entry name" value="G-PROTEIN COUPLED RECEPTOR 156-RELATED"/>
    <property type="match status" value="1"/>
</dbReference>
<dbReference type="PANTHER" id="PTHR10519">
    <property type="entry name" value="GABA-B RECEPTOR"/>
    <property type="match status" value="1"/>
</dbReference>
<protein>
    <submittedName>
        <fullName evidence="14">Gamma-aminobutyric acid (GABA) B receptor</fullName>
    </submittedName>
</protein>
<evidence type="ECO:0000256" key="8">
    <source>
        <dbReference type="ARBA" id="ARBA00023224"/>
    </source>
</evidence>
<evidence type="ECO:0000313" key="15">
    <source>
        <dbReference type="Proteomes" id="UP001153069"/>
    </source>
</evidence>
<dbReference type="GO" id="GO:0038039">
    <property type="term" value="C:G protein-coupled receptor heterodimeric complex"/>
    <property type="evidence" value="ECO:0007669"/>
    <property type="project" value="TreeGrafter"/>
</dbReference>
<comment type="caution">
    <text evidence="14">The sequence shown here is derived from an EMBL/GenBank/DDBJ whole genome shotgun (WGS) entry which is preliminary data.</text>
</comment>
<evidence type="ECO:0000256" key="9">
    <source>
        <dbReference type="SAM" id="MobiDB-lite"/>
    </source>
</evidence>
<evidence type="ECO:0000259" key="12">
    <source>
        <dbReference type="Pfam" id="PF00003"/>
    </source>
</evidence>
<dbReference type="Pfam" id="PF00003">
    <property type="entry name" value="7tm_3"/>
    <property type="match status" value="1"/>
</dbReference>
<feature type="compositionally biased region" description="Low complexity" evidence="9">
    <location>
        <begin position="753"/>
        <end position="776"/>
    </location>
</feature>
<feature type="transmembrane region" description="Helical" evidence="10">
    <location>
        <begin position="584"/>
        <end position="604"/>
    </location>
</feature>
<feature type="transmembrane region" description="Helical" evidence="10">
    <location>
        <begin position="679"/>
        <end position="701"/>
    </location>
</feature>
<dbReference type="InterPro" id="IPR002455">
    <property type="entry name" value="GPCR3_GABA-B"/>
</dbReference>
<feature type="domain" description="G-protein coupled receptors family 3 profile" evidence="12">
    <location>
        <begin position="504"/>
        <end position="732"/>
    </location>
</feature>
<reference evidence="14" key="1">
    <citation type="submission" date="2020-06" db="EMBL/GenBank/DDBJ databases">
        <authorList>
            <consortium name="Plant Systems Biology data submission"/>
        </authorList>
    </citation>
    <scope>NUCLEOTIDE SEQUENCE</scope>
    <source>
        <strain evidence="14">D6</strain>
    </source>
</reference>
<evidence type="ECO:0000256" key="2">
    <source>
        <dbReference type="ARBA" id="ARBA00022692"/>
    </source>
</evidence>
<keyword evidence="15" id="KW-1185">Reference proteome</keyword>
<dbReference type="InterPro" id="IPR017978">
    <property type="entry name" value="GPCR_3_C"/>
</dbReference>
<feature type="chain" id="PRO_5040216914" evidence="11">
    <location>
        <begin position="24"/>
        <end position="806"/>
    </location>
</feature>
<evidence type="ECO:0000256" key="11">
    <source>
        <dbReference type="SAM" id="SignalP"/>
    </source>
</evidence>
<keyword evidence="11" id="KW-0732">Signal</keyword>
<feature type="region of interest" description="Disordered" evidence="9">
    <location>
        <begin position="741"/>
        <end position="790"/>
    </location>
</feature>
<evidence type="ECO:0000256" key="5">
    <source>
        <dbReference type="ARBA" id="ARBA00023136"/>
    </source>
</evidence>